<evidence type="ECO:0000313" key="1">
    <source>
        <dbReference type="EMBL" id="MBD2703935.1"/>
    </source>
</evidence>
<evidence type="ECO:0000313" key="2">
    <source>
        <dbReference type="Proteomes" id="UP000598820"/>
    </source>
</evidence>
<proteinExistence type="predicted"/>
<dbReference type="Proteomes" id="UP000598820">
    <property type="component" value="Unassembled WGS sequence"/>
</dbReference>
<accession>A0A927ATM9</accession>
<dbReference type="EMBL" id="JACWZY010000026">
    <property type="protein sequence ID" value="MBD2703935.1"/>
    <property type="molecule type" value="Genomic_DNA"/>
</dbReference>
<protein>
    <submittedName>
        <fullName evidence="1">Uncharacterized protein</fullName>
    </submittedName>
</protein>
<reference evidence="1" key="1">
    <citation type="submission" date="2020-09" db="EMBL/GenBank/DDBJ databases">
        <authorList>
            <person name="Kim M.K."/>
        </authorList>
    </citation>
    <scope>NUCLEOTIDE SEQUENCE</scope>
    <source>
        <strain evidence="1">BT702</strain>
    </source>
</reference>
<sequence length="79" mass="8526">MGAFEWGTTCQGLVTSLKAGNWHDTTVWSCNVVPISTDIVQLNHVVTLPTNYPAQITTLRNSTTGKVTYLSGAALRLGF</sequence>
<comment type="caution">
    <text evidence="1">The sequence shown here is derived from an EMBL/GenBank/DDBJ whole genome shotgun (WGS) entry which is preliminary data.</text>
</comment>
<name>A0A927ATM9_9BACT</name>
<dbReference type="AlphaFoldDB" id="A0A927ATM9"/>
<organism evidence="1 2">
    <name type="scientific">Spirosoma profusum</name>
    <dbReference type="NCBI Taxonomy" id="2771354"/>
    <lineage>
        <taxon>Bacteria</taxon>
        <taxon>Pseudomonadati</taxon>
        <taxon>Bacteroidota</taxon>
        <taxon>Cytophagia</taxon>
        <taxon>Cytophagales</taxon>
        <taxon>Cytophagaceae</taxon>
        <taxon>Spirosoma</taxon>
    </lineage>
</organism>
<keyword evidence="2" id="KW-1185">Reference proteome</keyword>
<gene>
    <name evidence="1" type="ORF">IC229_25040</name>
</gene>